<dbReference type="PROSITE" id="PS00455">
    <property type="entry name" value="AMP_BINDING"/>
    <property type="match status" value="1"/>
</dbReference>
<dbReference type="Pfam" id="PF00668">
    <property type="entry name" value="Condensation"/>
    <property type="match status" value="1"/>
</dbReference>
<evidence type="ECO:0000256" key="5">
    <source>
        <dbReference type="ARBA" id="ARBA00022598"/>
    </source>
</evidence>
<dbReference type="GO" id="GO:0016874">
    <property type="term" value="F:ligase activity"/>
    <property type="evidence" value="ECO:0007669"/>
    <property type="project" value="UniProtKB-KW"/>
</dbReference>
<dbReference type="SUPFAM" id="SSF55469">
    <property type="entry name" value="FMN-dependent nitroreductase-like"/>
    <property type="match status" value="1"/>
</dbReference>
<feature type="region of interest" description="Disordered" evidence="9">
    <location>
        <begin position="64"/>
        <end position="85"/>
    </location>
</feature>
<dbReference type="FunFam" id="3.40.50.12780:FF:000012">
    <property type="entry name" value="Non-ribosomal peptide synthetase"/>
    <property type="match status" value="1"/>
</dbReference>
<evidence type="ECO:0000256" key="4">
    <source>
        <dbReference type="ARBA" id="ARBA00022553"/>
    </source>
</evidence>
<dbReference type="InterPro" id="IPR029479">
    <property type="entry name" value="Nitroreductase"/>
</dbReference>
<dbReference type="SUPFAM" id="SSF52777">
    <property type="entry name" value="CoA-dependent acyltransferases"/>
    <property type="match status" value="2"/>
</dbReference>
<name>A0A150RZ53_SORCE</name>
<dbReference type="InterPro" id="IPR025110">
    <property type="entry name" value="AMP-bd_C"/>
</dbReference>
<evidence type="ECO:0000256" key="8">
    <source>
        <dbReference type="ARBA" id="ARBA00079103"/>
    </source>
</evidence>
<proteinExistence type="predicted"/>
<dbReference type="CDD" id="cd02142">
    <property type="entry name" value="McbC_SagB-like_oxidoreductase"/>
    <property type="match status" value="1"/>
</dbReference>
<dbReference type="GO" id="GO:0072330">
    <property type="term" value="P:monocarboxylic acid biosynthetic process"/>
    <property type="evidence" value="ECO:0007669"/>
    <property type="project" value="UniProtKB-ARBA"/>
</dbReference>
<dbReference type="Gene3D" id="3.40.109.10">
    <property type="entry name" value="NADH Oxidase"/>
    <property type="match status" value="1"/>
</dbReference>
<dbReference type="GO" id="GO:0031177">
    <property type="term" value="F:phosphopantetheine binding"/>
    <property type="evidence" value="ECO:0007669"/>
    <property type="project" value="InterPro"/>
</dbReference>
<comment type="caution">
    <text evidence="11">The sequence shown here is derived from an EMBL/GenBank/DDBJ whole genome shotgun (WGS) entry which is preliminary data.</text>
</comment>
<dbReference type="Gene3D" id="3.30.559.10">
    <property type="entry name" value="Chloramphenicol acetyltransferase-like domain"/>
    <property type="match status" value="1"/>
</dbReference>
<dbReference type="CDD" id="cd12114">
    <property type="entry name" value="A_NRPS_TlmIV_like"/>
    <property type="match status" value="1"/>
</dbReference>
<dbReference type="Gene3D" id="1.10.1200.10">
    <property type="entry name" value="ACP-like"/>
    <property type="match status" value="2"/>
</dbReference>
<keyword evidence="3" id="KW-0596">Phosphopantetheine</keyword>
<dbReference type="InterPro" id="IPR023213">
    <property type="entry name" value="CAT-like_dom_sf"/>
</dbReference>
<dbReference type="InterPro" id="IPR009081">
    <property type="entry name" value="PP-bd_ACP"/>
</dbReference>
<comment type="cofactor">
    <cofactor evidence="1">
        <name>pantetheine 4'-phosphate</name>
        <dbReference type="ChEBI" id="CHEBI:47942"/>
    </cofactor>
</comment>
<dbReference type="InterPro" id="IPR020806">
    <property type="entry name" value="PKS_PP-bd"/>
</dbReference>
<evidence type="ECO:0000313" key="12">
    <source>
        <dbReference type="Proteomes" id="UP000075635"/>
    </source>
</evidence>
<dbReference type="InterPro" id="IPR045851">
    <property type="entry name" value="AMP-bd_C_sf"/>
</dbReference>
<dbReference type="EC" id="6.2.1.69" evidence="7"/>
<dbReference type="Gene3D" id="3.30.300.30">
    <property type="match status" value="1"/>
</dbReference>
<organism evidence="11 12">
    <name type="scientific">Sorangium cellulosum</name>
    <name type="common">Polyangium cellulosum</name>
    <dbReference type="NCBI Taxonomy" id="56"/>
    <lineage>
        <taxon>Bacteria</taxon>
        <taxon>Pseudomonadati</taxon>
        <taxon>Myxococcota</taxon>
        <taxon>Polyangia</taxon>
        <taxon>Polyangiales</taxon>
        <taxon>Polyangiaceae</taxon>
        <taxon>Sorangium</taxon>
    </lineage>
</organism>
<dbReference type="InterPro" id="IPR020845">
    <property type="entry name" value="AMP-binding_CS"/>
</dbReference>
<dbReference type="PROSITE" id="PS00012">
    <property type="entry name" value="PHOSPHOPANTETHEINE"/>
    <property type="match status" value="1"/>
</dbReference>
<dbReference type="Pfam" id="PF13193">
    <property type="entry name" value="AMP-binding_C"/>
    <property type="match status" value="1"/>
</dbReference>
<comment type="pathway">
    <text evidence="2">Siderophore biosynthesis.</text>
</comment>
<dbReference type="Proteomes" id="UP000075635">
    <property type="component" value="Unassembled WGS sequence"/>
</dbReference>
<dbReference type="SUPFAM" id="SSF56801">
    <property type="entry name" value="Acetyl-CoA synthetase-like"/>
    <property type="match status" value="1"/>
</dbReference>
<accession>A0A150RZ53</accession>
<dbReference type="FunFam" id="1.10.1200.10:FF:000016">
    <property type="entry name" value="Non-ribosomal peptide synthase"/>
    <property type="match status" value="1"/>
</dbReference>
<dbReference type="Pfam" id="PF00501">
    <property type="entry name" value="AMP-binding"/>
    <property type="match status" value="1"/>
</dbReference>
<evidence type="ECO:0000256" key="9">
    <source>
        <dbReference type="SAM" id="MobiDB-lite"/>
    </source>
</evidence>
<dbReference type="NCBIfam" id="TIGR01733">
    <property type="entry name" value="AA-adenyl-dom"/>
    <property type="match status" value="1"/>
</dbReference>
<dbReference type="EMBL" id="JEMB01001717">
    <property type="protein sequence ID" value="KYF85410.1"/>
    <property type="molecule type" value="Genomic_DNA"/>
</dbReference>
<dbReference type="SMART" id="SM00823">
    <property type="entry name" value="PKS_PP"/>
    <property type="match status" value="1"/>
</dbReference>
<dbReference type="FunFam" id="3.30.559.10:FF:000023">
    <property type="entry name" value="Non-ribosomal peptide synthetase"/>
    <property type="match status" value="1"/>
</dbReference>
<comment type="catalytic activity">
    <reaction evidence="6">
        <text>holo-[peptidyl-carrier protein] + L-cysteine + ATP = L-cysteinyl-[peptidyl-carrier protein] + AMP + diphosphate</text>
        <dbReference type="Rhea" id="RHEA:61680"/>
        <dbReference type="Rhea" id="RHEA-COMP:11480"/>
        <dbReference type="Rhea" id="RHEA-COMP:15906"/>
        <dbReference type="ChEBI" id="CHEBI:30616"/>
        <dbReference type="ChEBI" id="CHEBI:33019"/>
        <dbReference type="ChEBI" id="CHEBI:35235"/>
        <dbReference type="ChEBI" id="CHEBI:64479"/>
        <dbReference type="ChEBI" id="CHEBI:144926"/>
        <dbReference type="ChEBI" id="CHEBI:456215"/>
        <dbReference type="EC" id="6.2.1.69"/>
    </reaction>
    <physiologicalReaction direction="left-to-right" evidence="6">
        <dbReference type="Rhea" id="RHEA:61681"/>
    </physiologicalReaction>
</comment>
<keyword evidence="5" id="KW-0436">Ligase</keyword>
<dbReference type="SUPFAM" id="SSF47336">
    <property type="entry name" value="ACP-like"/>
    <property type="match status" value="2"/>
</dbReference>
<dbReference type="Gene3D" id="3.30.559.30">
    <property type="entry name" value="Nonribosomal peptide synthetase, condensation domain"/>
    <property type="match status" value="1"/>
</dbReference>
<dbReference type="InterPro" id="IPR001242">
    <property type="entry name" value="Condensation_dom"/>
</dbReference>
<evidence type="ECO:0000256" key="1">
    <source>
        <dbReference type="ARBA" id="ARBA00001957"/>
    </source>
</evidence>
<evidence type="ECO:0000256" key="7">
    <source>
        <dbReference type="ARBA" id="ARBA00066651"/>
    </source>
</evidence>
<feature type="domain" description="Carrier" evidence="10">
    <location>
        <begin position="1464"/>
        <end position="1539"/>
    </location>
</feature>
<dbReference type="GO" id="GO:0016491">
    <property type="term" value="F:oxidoreductase activity"/>
    <property type="evidence" value="ECO:0007669"/>
    <property type="project" value="InterPro"/>
</dbReference>
<dbReference type="GO" id="GO:0043041">
    <property type="term" value="P:amino acid activation for nonribosomal peptide biosynthetic process"/>
    <property type="evidence" value="ECO:0007669"/>
    <property type="project" value="TreeGrafter"/>
</dbReference>
<reference evidence="11 12" key="1">
    <citation type="submission" date="2014-02" db="EMBL/GenBank/DDBJ databases">
        <title>The small core and large imbalanced accessory genome model reveals a collaborative survival strategy of Sorangium cellulosum strains in nature.</title>
        <authorList>
            <person name="Han K."/>
            <person name="Peng R."/>
            <person name="Blom J."/>
            <person name="Li Y.-Z."/>
        </authorList>
    </citation>
    <scope>NUCLEOTIDE SEQUENCE [LARGE SCALE GENOMIC DNA]</scope>
    <source>
        <strain evidence="11 12">So0011-07</strain>
    </source>
</reference>
<dbReference type="Pfam" id="PF00881">
    <property type="entry name" value="Nitroreductase"/>
    <property type="match status" value="1"/>
</dbReference>
<gene>
    <name evidence="11" type="ORF">BE17_42760</name>
</gene>
<feature type="region of interest" description="Disordered" evidence="9">
    <location>
        <begin position="1022"/>
        <end position="1054"/>
    </location>
</feature>
<dbReference type="GO" id="GO:0044550">
    <property type="term" value="P:secondary metabolite biosynthetic process"/>
    <property type="evidence" value="ECO:0007669"/>
    <property type="project" value="UniProtKB-ARBA"/>
</dbReference>
<dbReference type="Gene3D" id="2.30.38.10">
    <property type="entry name" value="Luciferase, Domain 3"/>
    <property type="match status" value="1"/>
</dbReference>
<dbReference type="Pfam" id="PF00550">
    <property type="entry name" value="PP-binding"/>
    <property type="match status" value="2"/>
</dbReference>
<dbReference type="FunFam" id="2.30.38.10:FF:000001">
    <property type="entry name" value="Non-ribosomal peptide synthetase PvdI"/>
    <property type="match status" value="1"/>
</dbReference>
<dbReference type="CDD" id="cd19535">
    <property type="entry name" value="Cyc_NRPS"/>
    <property type="match status" value="1"/>
</dbReference>
<dbReference type="InterPro" id="IPR006162">
    <property type="entry name" value="Ppantetheine_attach_site"/>
</dbReference>
<feature type="compositionally biased region" description="Basic and acidic residues" evidence="9">
    <location>
        <begin position="1024"/>
        <end position="1038"/>
    </location>
</feature>
<evidence type="ECO:0000256" key="6">
    <source>
        <dbReference type="ARBA" id="ARBA00052643"/>
    </source>
</evidence>
<feature type="region of interest" description="Disordered" evidence="9">
    <location>
        <begin position="1577"/>
        <end position="1605"/>
    </location>
</feature>
<dbReference type="Gene3D" id="3.40.50.980">
    <property type="match status" value="2"/>
</dbReference>
<dbReference type="FunFam" id="3.30.559.30:FF:000006">
    <property type="entry name" value="Yersiniabactin polyketide/non-ribosomal peptide synthetase"/>
    <property type="match status" value="1"/>
</dbReference>
<dbReference type="GO" id="GO:0005737">
    <property type="term" value="C:cytoplasm"/>
    <property type="evidence" value="ECO:0007669"/>
    <property type="project" value="TreeGrafter"/>
</dbReference>
<evidence type="ECO:0000256" key="2">
    <source>
        <dbReference type="ARBA" id="ARBA00004924"/>
    </source>
</evidence>
<protein>
    <recommendedName>
        <fullName evidence="8">L-cysteine--[L-cysteinyl-carrier protein] ligase</fullName>
        <ecNumber evidence="7">6.2.1.69</ecNumber>
    </recommendedName>
    <alternativeName>
        <fullName evidence="8">L-cysteine--[L-cysteinyl-carrier protein] ligase</fullName>
    </alternativeName>
</protein>
<dbReference type="PANTHER" id="PTHR45527:SF10">
    <property type="entry name" value="PYOCHELIN SYNTHASE PCHF"/>
    <property type="match status" value="1"/>
</dbReference>
<dbReference type="PANTHER" id="PTHR45527">
    <property type="entry name" value="NONRIBOSOMAL PEPTIDE SYNTHETASE"/>
    <property type="match status" value="1"/>
</dbReference>
<evidence type="ECO:0000313" key="11">
    <source>
        <dbReference type="EMBL" id="KYF85410.1"/>
    </source>
</evidence>
<evidence type="ECO:0000256" key="3">
    <source>
        <dbReference type="ARBA" id="ARBA00022450"/>
    </source>
</evidence>
<sequence length="1605" mass="174699">MGEILQVDAAQLRWDVPLVEVGLESVKAIQLAERIARLSGRQISPVSLIEGMTLTELLRLIAEPSPSGGRKGEAPVVSPGDDDPEAPFAQTDVQRAYLVGRESAFELGGVGCHGYLERECDGLDLERFERAWNRVIARHGMLRSVFTEDGLQRAQRTVPRFEPKVWDLRAMAPADAGRTLDDIRHRLSHRVFAPTEWPLFDVAVSLLPDGRCRVHINLDLLALDAWSCGIVSRDLERFYEQPEIELPPLGVTFRDCIVDAERHRQTPDHERSLSYWRERVASLPPAPDLPLARKPRDVTPPRFVRHKGRLDRSAWESLKSRAKSSRLTPSAVVLAAFAQVLGKWSARPEFSLTLTSFERPPLHEDVSEIVGDFTTVVLLGFDVGRHRGVAELARATQDQIWRAIEHRRAGAIPALRQLRAPSVPVVFTSLLGQGGAEPQSLFSWLGKEVFMVTQTPQVWLDHQVTEDQGDLAFSWDVVEGLFPEGMVAAMLESYLDLLARLARGDEAFQRARVALPISQQAARAEVNRTQRAAPDELLHAAFLRSAAARGEAPAVIAPEGSITYGELDRQSNALGRALRARGARPNTLVAIACEKGIAQALGTLGILKSGAAYVPVDPTWPRERIWGILEQGAAQIVLTQARFAEPARWPAGTIVVPLDAPGGLSEDESPLEAVQRSSDLAYVIFTSGSTGRPKGVAIDHLGAVNTIADVNARLGVNASDRVLSLSSLAFDLSVYDLFGLWAAGGAVVLPEPARLRDPGHWEELMSRHGVTLWNTVPALMQMLVEHRALRSGAPAPLRAALLSGDWIPVTLPDRIRETFPGASVLSLGGATEASIWSIAYPITHVEPSWKSIPYGKPLANQRFYVLDRAMEPCPDGVSGRLYIGGTGLARGYWRDEERTQERFVTHPETGERLYWTGDLGRCLPDGNIEFLGREDFQVKVQGHRIELEEIEAALLQHPDVASAAVSVGSTASGGKRLIAHVVPAPGRALETPALRAFIASKLPDYMVPSAFVALPRLPLTSNGKVDRSALRDPGREPGVEAPPGEPPPGVAADPALAPGVEALLREHPSVEAARVERAAGERAGLVAYVTAREGAEDSTVSLLQDPIARLKYKLSKPAQRDDLSGAAIPLIARARTDEELSAFARRRSYRQFLSEPIAFERLARFLRQLSPVRLPGYPLAKQLYSSAGNLYPVHAYLYVKPDRIERVPGGTYYFHPEREQLVTIQLGAHIDRSVHGGPNGQAFDSSAFSVYLVADLGAIEPVYGSRARDLCLMEAGVLAHLLESTAPDHQIGLCQTGGFDFAQVAHLFQVGPRYEYLHGLVGGAISASDTTVEALARESAALGAMVDAASRAAWSQGSAPARPERLRDRLARALSSYVAERWTEQPVSVVVVDRLPGSAEGARRPVLEDVPPPRAEQARTRPAAELPARGEADEHPGQEPPARRSIPERTPRPGAVDQARTAAVAGDGLESAIAQIWAEVLKRLQVGHDDNFFDLGGDSLLLVSMARHIRERFGRDVSLINLFEHPTVSQQAAYLRTLGVNAPPSAKGEDAAEGEAAPGAAESGRFNAIAARARRQRERGLERRALAPLASFASEPASRQGKPED</sequence>
<dbReference type="InterPro" id="IPR036736">
    <property type="entry name" value="ACP-like_sf"/>
</dbReference>
<dbReference type="FunFam" id="3.30.300.30:FF:000010">
    <property type="entry name" value="Enterobactin synthetase component F"/>
    <property type="match status" value="1"/>
</dbReference>
<feature type="compositionally biased region" description="Basic and acidic residues" evidence="9">
    <location>
        <begin position="1428"/>
        <end position="1451"/>
    </location>
</feature>
<evidence type="ECO:0000259" key="10">
    <source>
        <dbReference type="PROSITE" id="PS50075"/>
    </source>
</evidence>
<dbReference type="PROSITE" id="PS50075">
    <property type="entry name" value="CARRIER"/>
    <property type="match status" value="1"/>
</dbReference>
<dbReference type="InterPro" id="IPR010071">
    <property type="entry name" value="AA_adenyl_dom"/>
</dbReference>
<feature type="region of interest" description="Disordered" evidence="9">
    <location>
        <begin position="1402"/>
        <end position="1458"/>
    </location>
</feature>
<keyword evidence="4" id="KW-0597">Phosphoprotein</keyword>
<dbReference type="InterPro" id="IPR000873">
    <property type="entry name" value="AMP-dep_synth/lig_dom"/>
</dbReference>
<dbReference type="FunFam" id="3.40.50.980:FF:000001">
    <property type="entry name" value="Non-ribosomal peptide synthetase"/>
    <property type="match status" value="1"/>
</dbReference>
<dbReference type="InterPro" id="IPR000415">
    <property type="entry name" value="Nitroreductase-like"/>
</dbReference>
<dbReference type="InterPro" id="IPR057737">
    <property type="entry name" value="Condensation_MtbB-like"/>
</dbReference>